<protein>
    <submittedName>
        <fullName evidence="2">Uncharacterized protein</fullName>
    </submittedName>
</protein>
<evidence type="ECO:0000256" key="1">
    <source>
        <dbReference type="SAM" id="MobiDB-lite"/>
    </source>
</evidence>
<dbReference type="EMBL" id="MZNU01000138">
    <property type="protein sequence ID" value="OWP04048.1"/>
    <property type="molecule type" value="Genomic_DNA"/>
</dbReference>
<keyword evidence="3" id="KW-1185">Reference proteome</keyword>
<sequence>MSQGGPQDKVWARTPPDDETETPGPSGGAAAWSVCGAPGATTRRRGADDTRSGQAGPRSYPKEEGVGRARDGCGRSRSTGRGRRVTWAWVCQRHPPPGLAVRRVPAYLPYLRTCVRAPVPRPAPGPHPVKRAGRKDARGGRGGDNVTGRKDLLAPAAGGHVCPSAAGDGIT</sequence>
<dbReference type="AlphaFoldDB" id="A0A218Z7T5"/>
<feature type="region of interest" description="Disordered" evidence="1">
    <location>
        <begin position="121"/>
        <end position="171"/>
    </location>
</feature>
<comment type="caution">
    <text evidence="2">The sequence shown here is derived from an EMBL/GenBank/DDBJ whole genome shotgun (WGS) entry which is preliminary data.</text>
</comment>
<dbReference type="Proteomes" id="UP000242519">
    <property type="component" value="Unassembled WGS sequence"/>
</dbReference>
<organism evidence="2 3">
    <name type="scientific">Diplocarpon coronariae</name>
    <dbReference type="NCBI Taxonomy" id="2795749"/>
    <lineage>
        <taxon>Eukaryota</taxon>
        <taxon>Fungi</taxon>
        <taxon>Dikarya</taxon>
        <taxon>Ascomycota</taxon>
        <taxon>Pezizomycotina</taxon>
        <taxon>Leotiomycetes</taxon>
        <taxon>Helotiales</taxon>
        <taxon>Drepanopezizaceae</taxon>
        <taxon>Diplocarpon</taxon>
    </lineage>
</organism>
<evidence type="ECO:0000313" key="3">
    <source>
        <dbReference type="Proteomes" id="UP000242519"/>
    </source>
</evidence>
<gene>
    <name evidence="2" type="ORF">B2J93_1602</name>
</gene>
<dbReference type="InParanoid" id="A0A218Z7T5"/>
<feature type="compositionally biased region" description="Basic and acidic residues" evidence="1">
    <location>
        <begin position="134"/>
        <end position="152"/>
    </location>
</feature>
<feature type="region of interest" description="Disordered" evidence="1">
    <location>
        <begin position="1"/>
        <end position="83"/>
    </location>
</feature>
<proteinExistence type="predicted"/>
<name>A0A218Z7T5_9HELO</name>
<feature type="compositionally biased region" description="Basic and acidic residues" evidence="1">
    <location>
        <begin position="60"/>
        <end position="74"/>
    </location>
</feature>
<evidence type="ECO:0000313" key="2">
    <source>
        <dbReference type="EMBL" id="OWP04048.1"/>
    </source>
</evidence>
<accession>A0A218Z7T5</accession>
<reference evidence="2 3" key="1">
    <citation type="submission" date="2017-04" db="EMBL/GenBank/DDBJ databases">
        <title>Draft genome sequence of Marssonina coronaria NL1: causal agent of apple blotch.</title>
        <authorList>
            <person name="Cheng Q."/>
        </authorList>
    </citation>
    <scope>NUCLEOTIDE SEQUENCE [LARGE SCALE GENOMIC DNA]</scope>
    <source>
        <strain evidence="2 3">NL1</strain>
    </source>
</reference>